<name>A0A9D2A6L8_9MICC</name>
<dbReference type="SUPFAM" id="SSF47203">
    <property type="entry name" value="Acyl-CoA dehydrogenase C-terminal domain-like"/>
    <property type="match status" value="1"/>
</dbReference>
<dbReference type="GO" id="GO:0005737">
    <property type="term" value="C:cytoplasm"/>
    <property type="evidence" value="ECO:0007669"/>
    <property type="project" value="TreeGrafter"/>
</dbReference>
<evidence type="ECO:0000256" key="1">
    <source>
        <dbReference type="ARBA" id="ARBA00023002"/>
    </source>
</evidence>
<organism evidence="3 4">
    <name type="scientific">Candidatus Nesterenkonia stercoripullorum</name>
    <dbReference type="NCBI Taxonomy" id="2838701"/>
    <lineage>
        <taxon>Bacteria</taxon>
        <taxon>Bacillati</taxon>
        <taxon>Actinomycetota</taxon>
        <taxon>Actinomycetes</taxon>
        <taxon>Micrococcales</taxon>
        <taxon>Micrococcaceae</taxon>
        <taxon>Nesterenkonia</taxon>
    </lineage>
</organism>
<proteinExistence type="predicted"/>
<dbReference type="AlphaFoldDB" id="A0A9D2A6L8"/>
<dbReference type="Gene3D" id="1.20.140.10">
    <property type="entry name" value="Butyryl-CoA Dehydrogenase, subunit A, domain 3"/>
    <property type="match status" value="1"/>
</dbReference>
<dbReference type="GO" id="GO:0003995">
    <property type="term" value="F:acyl-CoA dehydrogenase activity"/>
    <property type="evidence" value="ECO:0007669"/>
    <property type="project" value="TreeGrafter"/>
</dbReference>
<dbReference type="InterPro" id="IPR046373">
    <property type="entry name" value="Acyl-CoA_Oxase/DH_mid-dom_sf"/>
</dbReference>
<dbReference type="EMBL" id="DXGD01000239">
    <property type="protein sequence ID" value="HIW99767.1"/>
    <property type="molecule type" value="Genomic_DNA"/>
</dbReference>
<accession>A0A9D2A6L8</accession>
<evidence type="ECO:0000259" key="2">
    <source>
        <dbReference type="Pfam" id="PF08028"/>
    </source>
</evidence>
<dbReference type="InterPro" id="IPR013107">
    <property type="entry name" value="Acyl-CoA_DH_C"/>
</dbReference>
<keyword evidence="1" id="KW-0560">Oxidoreductase</keyword>
<dbReference type="PANTHER" id="PTHR48083:SF19">
    <property type="entry name" value="FLAVIN-DEPENDENT MONOOXYGENASE, OXYGENASE SUBUNIT HSAA"/>
    <property type="match status" value="1"/>
</dbReference>
<dbReference type="Gene3D" id="2.40.110.10">
    <property type="entry name" value="Butyryl-CoA Dehydrogenase, subunit A, domain 2"/>
    <property type="match status" value="1"/>
</dbReference>
<dbReference type="Proteomes" id="UP000824151">
    <property type="component" value="Unassembled WGS sequence"/>
</dbReference>
<dbReference type="GO" id="GO:0033539">
    <property type="term" value="P:fatty acid beta-oxidation using acyl-CoA dehydrogenase"/>
    <property type="evidence" value="ECO:0007669"/>
    <property type="project" value="TreeGrafter"/>
</dbReference>
<dbReference type="Pfam" id="PF08028">
    <property type="entry name" value="Acyl-CoA_dh_2"/>
    <property type="match status" value="1"/>
</dbReference>
<dbReference type="SUPFAM" id="SSF56645">
    <property type="entry name" value="Acyl-CoA dehydrogenase NM domain-like"/>
    <property type="match status" value="1"/>
</dbReference>
<comment type="caution">
    <text evidence="3">The sequence shown here is derived from an EMBL/GenBank/DDBJ whole genome shotgun (WGS) entry which is preliminary data.</text>
</comment>
<protein>
    <submittedName>
        <fullName evidence="3">Acyl-CoA dehydrogenase family protein</fullName>
    </submittedName>
</protein>
<dbReference type="InterPro" id="IPR050741">
    <property type="entry name" value="Acyl-CoA_dehydrogenase"/>
</dbReference>
<feature type="non-terminal residue" evidence="3">
    <location>
        <position position="1"/>
    </location>
</feature>
<dbReference type="PANTHER" id="PTHR48083">
    <property type="entry name" value="MEDIUM-CHAIN SPECIFIC ACYL-COA DEHYDROGENASE, MITOCHONDRIAL-RELATED"/>
    <property type="match status" value="1"/>
</dbReference>
<evidence type="ECO:0000313" key="3">
    <source>
        <dbReference type="EMBL" id="HIW99767.1"/>
    </source>
</evidence>
<dbReference type="GO" id="GO:0016712">
    <property type="term" value="F:oxidoreductase activity, acting on paired donors, with incorporation or reduction of molecular oxygen, reduced flavin or flavoprotein as one donor, and incorporation of one atom of oxygen"/>
    <property type="evidence" value="ECO:0007669"/>
    <property type="project" value="TreeGrafter"/>
</dbReference>
<reference evidence="3" key="2">
    <citation type="submission" date="2021-04" db="EMBL/GenBank/DDBJ databases">
        <authorList>
            <person name="Gilroy R."/>
        </authorList>
    </citation>
    <scope>NUCLEOTIDE SEQUENCE</scope>
    <source>
        <strain evidence="3">ChiHejej3B27-3195</strain>
    </source>
</reference>
<evidence type="ECO:0000313" key="4">
    <source>
        <dbReference type="Proteomes" id="UP000824151"/>
    </source>
</evidence>
<dbReference type="InterPro" id="IPR036250">
    <property type="entry name" value="AcylCo_DH-like_C"/>
</dbReference>
<gene>
    <name evidence="3" type="ORF">H9871_06455</name>
</gene>
<sequence length="299" mass="32070">NASTEKSGNSLGQLNTVLQRRADRWRLTGEKFYTTGTIFSDYTRVSAAGESREDGRRFAVVATAADGVTVIDDWDGFGQRLTGTGTTILDDVVVPDHAVLHREAGSAEAVHEAAFFQLFLLAVQVGIATAALHDAVELIRRRTRTFNTSSGGALFKDDPQIQQVIGEMSAKVFAAKSTLLQAAQIQQECFELGVAHRQTPAADLPAAVYDVELAVERAHITVPALVLEVTQQLFQTVGASAVARTKALDRHWRNAQTVATHNPIVFRARSLGDHEINGTLPEGLNAIGDAPAGQSGKSS</sequence>
<reference evidence="3" key="1">
    <citation type="journal article" date="2021" name="PeerJ">
        <title>Extensive microbial diversity within the chicken gut microbiome revealed by metagenomics and culture.</title>
        <authorList>
            <person name="Gilroy R."/>
            <person name="Ravi A."/>
            <person name="Getino M."/>
            <person name="Pursley I."/>
            <person name="Horton D.L."/>
            <person name="Alikhan N.F."/>
            <person name="Baker D."/>
            <person name="Gharbi K."/>
            <person name="Hall N."/>
            <person name="Watson M."/>
            <person name="Adriaenssens E.M."/>
            <person name="Foster-Nyarko E."/>
            <person name="Jarju S."/>
            <person name="Secka A."/>
            <person name="Antonio M."/>
            <person name="Oren A."/>
            <person name="Chaudhuri R.R."/>
            <person name="La Ragione R."/>
            <person name="Hildebrand F."/>
            <person name="Pallen M.J."/>
        </authorList>
    </citation>
    <scope>NUCLEOTIDE SEQUENCE</scope>
    <source>
        <strain evidence="3">ChiHejej3B27-3195</strain>
    </source>
</reference>
<feature type="domain" description="Acyl-CoA dehydrogenase C-terminal" evidence="2">
    <location>
        <begin position="121"/>
        <end position="262"/>
    </location>
</feature>
<dbReference type="InterPro" id="IPR009100">
    <property type="entry name" value="AcylCoA_DH/oxidase_NM_dom_sf"/>
</dbReference>